<reference evidence="1 2" key="1">
    <citation type="submission" date="2024-01" db="EMBL/GenBank/DDBJ databases">
        <title>Genomic insights into the taxonomy and metabolism of the cyanobacterium Pannus brasiliensis CCIBt3594.</title>
        <authorList>
            <person name="Machado M."/>
            <person name="Botero N.B."/>
            <person name="Andreote A.P.D."/>
            <person name="Feitosa A.M.T."/>
            <person name="Popin R."/>
            <person name="Sivonen K."/>
            <person name="Fiore M.F."/>
        </authorList>
    </citation>
    <scope>NUCLEOTIDE SEQUENCE [LARGE SCALE GENOMIC DNA]</scope>
    <source>
        <strain evidence="1 2">CCIBt3594</strain>
    </source>
</reference>
<keyword evidence="2" id="KW-1185">Reference proteome</keyword>
<gene>
    <name evidence="1" type="ORF">V0288_08540</name>
</gene>
<accession>A0AAW9QPZ8</accession>
<comment type="caution">
    <text evidence="1">The sequence shown here is derived from an EMBL/GenBank/DDBJ whole genome shotgun (WGS) entry which is preliminary data.</text>
</comment>
<dbReference type="Gene3D" id="3.40.1350.10">
    <property type="match status" value="1"/>
</dbReference>
<name>A0AAW9QPZ8_9CHRO</name>
<dbReference type="InterPro" id="IPR014919">
    <property type="entry name" value="XisH"/>
</dbReference>
<dbReference type="InterPro" id="IPR011856">
    <property type="entry name" value="tRNA_endonuc-like_dom_sf"/>
</dbReference>
<dbReference type="GO" id="GO:0003676">
    <property type="term" value="F:nucleic acid binding"/>
    <property type="evidence" value="ECO:0007669"/>
    <property type="project" value="InterPro"/>
</dbReference>
<dbReference type="RefSeq" id="WP_332864725.1">
    <property type="nucleotide sequence ID" value="NZ_JBAFSM010000013.1"/>
</dbReference>
<proteinExistence type="predicted"/>
<dbReference type="Proteomes" id="UP001328733">
    <property type="component" value="Unassembled WGS sequence"/>
</dbReference>
<protein>
    <submittedName>
        <fullName evidence="1">Element excision factor XisH family protein</fullName>
    </submittedName>
</protein>
<dbReference type="InterPro" id="IPR011335">
    <property type="entry name" value="Restrct_endonuc-II-like"/>
</dbReference>
<organism evidence="1 2">
    <name type="scientific">Pannus brasiliensis CCIBt3594</name>
    <dbReference type="NCBI Taxonomy" id="1427578"/>
    <lineage>
        <taxon>Bacteria</taxon>
        <taxon>Bacillati</taxon>
        <taxon>Cyanobacteriota</taxon>
        <taxon>Cyanophyceae</taxon>
        <taxon>Oscillatoriophycideae</taxon>
        <taxon>Chroococcales</taxon>
        <taxon>Microcystaceae</taxon>
        <taxon>Pannus</taxon>
    </lineage>
</organism>
<evidence type="ECO:0000313" key="1">
    <source>
        <dbReference type="EMBL" id="MEG3437164.1"/>
    </source>
</evidence>
<dbReference type="AlphaFoldDB" id="A0AAW9QPZ8"/>
<evidence type="ECO:0000313" key="2">
    <source>
        <dbReference type="Proteomes" id="UP001328733"/>
    </source>
</evidence>
<dbReference type="Pfam" id="PF08814">
    <property type="entry name" value="XisH"/>
    <property type="match status" value="1"/>
</dbReference>
<dbReference type="EMBL" id="JBAFSM010000013">
    <property type="protein sequence ID" value="MEG3437164.1"/>
    <property type="molecule type" value="Genomic_DNA"/>
</dbReference>
<sequence>MGSLGDRELYLAVSELTYSNVFTIELGQILLNNQIIKLMVFDEEREAIERWIPE</sequence>
<dbReference type="SUPFAM" id="SSF52980">
    <property type="entry name" value="Restriction endonuclease-like"/>
    <property type="match status" value="1"/>
</dbReference>